<gene>
    <name evidence="1" type="ORF">I7I51_03046</name>
</gene>
<accession>A0A8A1MPZ5</accession>
<dbReference type="Proteomes" id="UP000663671">
    <property type="component" value="Chromosome 6"/>
</dbReference>
<protein>
    <submittedName>
        <fullName evidence="1">Uncharacterized protein</fullName>
    </submittedName>
</protein>
<evidence type="ECO:0000313" key="2">
    <source>
        <dbReference type="Proteomes" id="UP000663671"/>
    </source>
</evidence>
<dbReference type="EMBL" id="CP069116">
    <property type="protein sequence ID" value="QSS66834.1"/>
    <property type="molecule type" value="Genomic_DNA"/>
</dbReference>
<organism evidence="1 2">
    <name type="scientific">Ajellomyces capsulatus</name>
    <name type="common">Darling's disease fungus</name>
    <name type="synonym">Histoplasma capsulatum</name>
    <dbReference type="NCBI Taxonomy" id="5037"/>
    <lineage>
        <taxon>Eukaryota</taxon>
        <taxon>Fungi</taxon>
        <taxon>Dikarya</taxon>
        <taxon>Ascomycota</taxon>
        <taxon>Pezizomycotina</taxon>
        <taxon>Eurotiomycetes</taxon>
        <taxon>Eurotiomycetidae</taxon>
        <taxon>Onygenales</taxon>
        <taxon>Ajellomycetaceae</taxon>
        <taxon>Histoplasma</taxon>
    </lineage>
</organism>
<proteinExistence type="predicted"/>
<dbReference type="AlphaFoldDB" id="A0A8A1MPZ5"/>
<reference evidence="1" key="1">
    <citation type="submission" date="2021-01" db="EMBL/GenBank/DDBJ databases">
        <title>Chromosome-level genome assembly of a human fungal pathogen reveals clustering of transcriptionally co-regulated genes.</title>
        <authorList>
            <person name="Voorhies M."/>
            <person name="Cohen S."/>
            <person name="Shea T.P."/>
            <person name="Petrus S."/>
            <person name="Munoz J.F."/>
            <person name="Poplawski S."/>
            <person name="Goldman W.E."/>
            <person name="Michael T."/>
            <person name="Cuomo C.A."/>
            <person name="Sil A."/>
            <person name="Beyhan S."/>
        </authorList>
    </citation>
    <scope>NUCLEOTIDE SEQUENCE</scope>
    <source>
        <strain evidence="1">WU24</strain>
    </source>
</reference>
<dbReference type="VEuPathDB" id="FungiDB:I7I51_03046"/>
<sequence>MKLLNPFILPDHEWWRTSSGRLRGLSPTAVPCQTLCVRYYHPEPPTETQPLRPLALLYDQFGRFLLYQMPSYSTLPFTQGELNTQPRRSPIDYLERNTLSPPPQNMLANIKPRIDGTFDIDYNNTRFGESLAAVDGGAHALEAAN</sequence>
<evidence type="ECO:0000313" key="1">
    <source>
        <dbReference type="EMBL" id="QSS66834.1"/>
    </source>
</evidence>
<name>A0A8A1MPZ5_AJECA</name>